<feature type="compositionally biased region" description="Acidic residues" evidence="1">
    <location>
        <begin position="253"/>
        <end position="264"/>
    </location>
</feature>
<feature type="region of interest" description="Disordered" evidence="1">
    <location>
        <begin position="187"/>
        <end position="217"/>
    </location>
</feature>
<dbReference type="Gene3D" id="2.60.40.2230">
    <property type="entry name" value="Uncharacterised protein YcnI-like PF07987, DUF1775"/>
    <property type="match status" value="1"/>
</dbReference>
<evidence type="ECO:0000256" key="3">
    <source>
        <dbReference type="SAM" id="SignalP"/>
    </source>
</evidence>
<feature type="chain" id="PRO_5008719280" evidence="3">
    <location>
        <begin position="38"/>
        <end position="277"/>
    </location>
</feature>
<evidence type="ECO:0000313" key="6">
    <source>
        <dbReference type="Proteomes" id="UP000199408"/>
    </source>
</evidence>
<name>A0A1C5J2Z8_9ACTN</name>
<dbReference type="Pfam" id="PF07987">
    <property type="entry name" value="DUF1775"/>
    <property type="match status" value="1"/>
</dbReference>
<dbReference type="Proteomes" id="UP000199408">
    <property type="component" value="Unassembled WGS sequence"/>
</dbReference>
<dbReference type="STRING" id="47864.GA0070560_12082"/>
<protein>
    <submittedName>
        <fullName evidence="5">Uncharacterized protein YcnI</fullName>
    </submittedName>
</protein>
<evidence type="ECO:0000256" key="2">
    <source>
        <dbReference type="SAM" id="Phobius"/>
    </source>
</evidence>
<keyword evidence="2" id="KW-0472">Membrane</keyword>
<dbReference type="AlphaFoldDB" id="A0A1C5J2Z8"/>
<evidence type="ECO:0000313" key="5">
    <source>
        <dbReference type="EMBL" id="SCG64823.1"/>
    </source>
</evidence>
<keyword evidence="6" id="KW-1185">Reference proteome</keyword>
<dbReference type="EMBL" id="FMDN01000020">
    <property type="protein sequence ID" value="SCG64823.1"/>
    <property type="molecule type" value="Genomic_DNA"/>
</dbReference>
<feature type="domain" description="YncI copper-binding" evidence="4">
    <location>
        <begin position="40"/>
        <end position="180"/>
    </location>
</feature>
<sequence length="277" mass="27843">MGARMATTRSGSRRGRTVLVLATAVAGVLGWPGAASAAGVTTTPTQAAQGEAVTLRLVVPEERPGARTEKIEFRLPEDAPVGEVYPLSVDGWAPLMTSRTLDRPVAGIHAPGVTTVTASVVWTRAAGAPVPGPARLSVAMGPLPRTDRMDFEVVQTYSDGTVVRWADRSGGAHPAPTLTLLPAAAGAAAGHPHGGAAGDPHGGAAGEPAGAARADGDDGPSADVLLGGGLLIGLGGGALIGWAVSRARHRAEPDDDQPESEPSTDESRPAAEPVGSR</sequence>
<dbReference type="InterPro" id="IPR012533">
    <property type="entry name" value="YcnI-copper_dom"/>
</dbReference>
<feature type="transmembrane region" description="Helical" evidence="2">
    <location>
        <begin position="224"/>
        <end position="244"/>
    </location>
</feature>
<gene>
    <name evidence="5" type="ORF">GA0070560_12082</name>
</gene>
<evidence type="ECO:0000259" key="4">
    <source>
        <dbReference type="Pfam" id="PF07987"/>
    </source>
</evidence>
<organism evidence="5 6">
    <name type="scientific">Micromonospora halophytica</name>
    <dbReference type="NCBI Taxonomy" id="47864"/>
    <lineage>
        <taxon>Bacteria</taxon>
        <taxon>Bacillati</taxon>
        <taxon>Actinomycetota</taxon>
        <taxon>Actinomycetes</taxon>
        <taxon>Micromonosporales</taxon>
        <taxon>Micromonosporaceae</taxon>
        <taxon>Micromonospora</taxon>
    </lineage>
</organism>
<proteinExistence type="predicted"/>
<feature type="compositionally biased region" description="Gly residues" evidence="1">
    <location>
        <begin position="192"/>
        <end position="205"/>
    </location>
</feature>
<feature type="region of interest" description="Disordered" evidence="1">
    <location>
        <begin position="248"/>
        <end position="277"/>
    </location>
</feature>
<keyword evidence="2" id="KW-1133">Transmembrane helix</keyword>
<keyword evidence="3" id="KW-0732">Signal</keyword>
<feature type="signal peptide" evidence="3">
    <location>
        <begin position="1"/>
        <end position="37"/>
    </location>
</feature>
<keyword evidence="2" id="KW-0812">Transmembrane</keyword>
<evidence type="ECO:0000256" key="1">
    <source>
        <dbReference type="SAM" id="MobiDB-lite"/>
    </source>
</evidence>
<accession>A0A1C5J2Z8</accession>
<dbReference type="InterPro" id="IPR038507">
    <property type="entry name" value="YcnI-like_sf"/>
</dbReference>
<reference evidence="6" key="1">
    <citation type="submission" date="2016-06" db="EMBL/GenBank/DDBJ databases">
        <authorList>
            <person name="Varghese N."/>
        </authorList>
    </citation>
    <scope>NUCLEOTIDE SEQUENCE [LARGE SCALE GENOMIC DNA]</scope>
    <source>
        <strain evidence="6">DSM 43171</strain>
    </source>
</reference>